<dbReference type="STRING" id="198616.SAMN05216193_10261"/>
<dbReference type="PANTHER" id="PTHR31126">
    <property type="entry name" value="TYROSINE-PROTEIN PHOSPHATASE"/>
    <property type="match status" value="1"/>
</dbReference>
<organism evidence="4 5">
    <name type="scientific">Pseudomonas jinjuensis</name>
    <dbReference type="NCBI Taxonomy" id="198616"/>
    <lineage>
        <taxon>Bacteria</taxon>
        <taxon>Pseudomonadati</taxon>
        <taxon>Pseudomonadota</taxon>
        <taxon>Gammaproteobacteria</taxon>
        <taxon>Pseudomonadales</taxon>
        <taxon>Pseudomonadaceae</taxon>
        <taxon>Pseudomonas</taxon>
    </lineage>
</organism>
<proteinExistence type="inferred from homology"/>
<accession>A0A1H0A187</accession>
<dbReference type="EMBL" id="FNIJ01000002">
    <property type="protein sequence ID" value="SDN27562.1"/>
    <property type="molecule type" value="Genomic_DNA"/>
</dbReference>
<dbReference type="AlphaFoldDB" id="A0A1H0A187"/>
<dbReference type="PANTHER" id="PTHR31126:SF1">
    <property type="entry name" value="TYROSINE SPECIFIC PROTEIN PHOSPHATASES DOMAIN-CONTAINING PROTEIN"/>
    <property type="match status" value="1"/>
</dbReference>
<dbReference type="InterPro" id="IPR016130">
    <property type="entry name" value="Tyr_Pase_AS"/>
</dbReference>
<evidence type="ECO:0000313" key="4">
    <source>
        <dbReference type="EMBL" id="SDN27562.1"/>
    </source>
</evidence>
<dbReference type="SUPFAM" id="SSF52799">
    <property type="entry name" value="(Phosphotyrosine protein) phosphatases II"/>
    <property type="match status" value="1"/>
</dbReference>
<reference evidence="5" key="1">
    <citation type="submission" date="2016-10" db="EMBL/GenBank/DDBJ databases">
        <authorList>
            <person name="Varghese N."/>
            <person name="Submissions S."/>
        </authorList>
    </citation>
    <scope>NUCLEOTIDE SEQUENCE [LARGE SCALE GENOMIC DNA]</scope>
    <source>
        <strain evidence="5">JCM 21621</strain>
    </source>
</reference>
<protein>
    <submittedName>
        <fullName evidence="4">Protein tyrosine/serine phosphatase</fullName>
    </submittedName>
</protein>
<name>A0A1H0A187_9PSED</name>
<dbReference type="OrthoDB" id="1188001at2"/>
<feature type="chain" id="PRO_5017208811" evidence="2">
    <location>
        <begin position="24"/>
        <end position="640"/>
    </location>
</feature>
<dbReference type="Proteomes" id="UP000242957">
    <property type="component" value="Unassembled WGS sequence"/>
</dbReference>
<feature type="signal peptide" evidence="2">
    <location>
        <begin position="1"/>
        <end position="23"/>
    </location>
</feature>
<keyword evidence="2" id="KW-0732">Signal</keyword>
<dbReference type="SUPFAM" id="SSF103515">
    <property type="entry name" value="Autotransporter"/>
    <property type="match status" value="1"/>
</dbReference>
<dbReference type="GO" id="GO:0004721">
    <property type="term" value="F:phosphoprotein phosphatase activity"/>
    <property type="evidence" value="ECO:0007669"/>
    <property type="project" value="InterPro"/>
</dbReference>
<dbReference type="InterPro" id="IPR036709">
    <property type="entry name" value="Autotransporte_beta_dom_sf"/>
</dbReference>
<evidence type="ECO:0000313" key="5">
    <source>
        <dbReference type="Proteomes" id="UP000242957"/>
    </source>
</evidence>
<evidence type="ECO:0000256" key="2">
    <source>
        <dbReference type="SAM" id="SignalP"/>
    </source>
</evidence>
<dbReference type="Gene3D" id="3.90.190.10">
    <property type="entry name" value="Protein tyrosine phosphatase superfamily"/>
    <property type="match status" value="1"/>
</dbReference>
<feature type="domain" description="Autotransporter" evidence="3">
    <location>
        <begin position="364"/>
        <end position="640"/>
    </location>
</feature>
<dbReference type="InterPro" id="IPR029021">
    <property type="entry name" value="Prot-tyrosine_phosphatase-like"/>
</dbReference>
<evidence type="ECO:0000256" key="1">
    <source>
        <dbReference type="ARBA" id="ARBA00009580"/>
    </source>
</evidence>
<dbReference type="Gene3D" id="2.40.128.130">
    <property type="entry name" value="Autotransporter beta-domain"/>
    <property type="match status" value="1"/>
</dbReference>
<evidence type="ECO:0000259" key="3">
    <source>
        <dbReference type="PROSITE" id="PS51208"/>
    </source>
</evidence>
<keyword evidence="5" id="KW-1185">Reference proteome</keyword>
<comment type="similarity">
    <text evidence="1">Belongs to the protein-tyrosine phosphatase family.</text>
</comment>
<dbReference type="RefSeq" id="WP_084309837.1">
    <property type="nucleotide sequence ID" value="NZ_FNIJ01000002.1"/>
</dbReference>
<sequence length="640" mass="66591">MLSRLLCSTSLVCLPLATAVAAAQPLDTPRLIGVDNFRDVAGTTAAYTTDNDGVMRAGVFYRSNALTLTPADQAIVDTLGISKVIDLRTPDEANTTPDILPAGARYMNINVIGTSDTGAFDINLTSAQASRTMMEDSERAFVTDPGMRSRMRDVLMELASAEDAALFHCTAGKDRTGWTAAMLQSIAGVSRDVIMQDYLATNDYTAARTAATLAQLQALSPAMAAAYEPLLGVEASYLQAGFDQIAASYGSVENYLIQGLGLDQATIYVLRGKMVSFATLPGELGLSGNAAAGAGLLNTLQDSSLSGRDTDFNFFLQSAIDAGSLGGVENTVGGQVHADSASYLLRQSRQIDEAAAPYASGRELRDGESRLWMTALAGYVGTDGSTDVASSNEHNQGTLIGVTHRFASNLSARAGFGYSWGSVSSAGADADADLAFVTLGGRYAFDDLSQGLYADLSIHAGSIDYDASRQLGGGLGTAKGDTDGKLYGATGLIGYRVLEQGGFEIDPSVGIRVSHLQLDGFREHGSELALDVDDIDKTVTSLVTSLGIGLGHSRLGDWTLTPGLTVGYEHVLGDPQVNSKGSVLGIPVEQASAFDSRDLFSAGANLGANLGTLTLGAEVKALKGSDSHGLSGNLSASIAF</sequence>
<dbReference type="InterPro" id="IPR026893">
    <property type="entry name" value="Tyr/Ser_Pase_IphP-type"/>
</dbReference>
<dbReference type="InterPro" id="IPR005546">
    <property type="entry name" value="Autotransporte_beta"/>
</dbReference>
<gene>
    <name evidence="4" type="ORF">SAMN05216193_10261</name>
</gene>
<dbReference type="Pfam" id="PF03797">
    <property type="entry name" value="Autotransporter"/>
    <property type="match status" value="1"/>
</dbReference>
<dbReference type="PROSITE" id="PS00383">
    <property type="entry name" value="TYR_PHOSPHATASE_1"/>
    <property type="match status" value="1"/>
</dbReference>
<dbReference type="Pfam" id="PF13350">
    <property type="entry name" value="Y_phosphatase3"/>
    <property type="match status" value="1"/>
</dbReference>
<dbReference type="PROSITE" id="PS51208">
    <property type="entry name" value="AUTOTRANSPORTER"/>
    <property type="match status" value="1"/>
</dbReference>
<dbReference type="SMART" id="SM00869">
    <property type="entry name" value="Autotransporter"/>
    <property type="match status" value="1"/>
</dbReference>